<dbReference type="NCBIfam" id="TIGR01539">
    <property type="entry name" value="portal_lambda"/>
    <property type="match status" value="1"/>
</dbReference>
<gene>
    <name evidence="3" type="ORF">MM415A00294_0028</name>
    <name evidence="2" type="ORF">MM415B00522_0028</name>
</gene>
<dbReference type="GO" id="GO:0019068">
    <property type="term" value="P:virion assembly"/>
    <property type="evidence" value="ECO:0007669"/>
    <property type="project" value="InterPro"/>
</dbReference>
<evidence type="ECO:0000313" key="3">
    <source>
        <dbReference type="EMBL" id="QJA83330.1"/>
    </source>
</evidence>
<proteinExistence type="predicted"/>
<sequence>MSNKKTGLFQRTANWYRRSIGRPLRNAARAFEAARRDRYGYSWMSRASSKSADEELKTDLASLIERSREQSINNPYAKRFYQLLKNNVIGPKGLKFQSRVRLKNGKPDKKINDAIEANWLSWIKKGNCDVTQKHHFVGFLHLWIDTLARDGEVMVRHVMGYPHNKWKYALQILECDRLNINYNAILTNGNQIKMGVEIDEWERPVAYHLLVNHPGENTYNYAGQEYQIIPASEITHTFLPWRPHQTRGIPWGHASMVELHHVGEYRRSEMIAAEMGAKKLGFYEQDPEAIEDPGTADDGAIPESLEAGTYELLPYGIKFKEHKTDHPNTNFGAFIKNCLRGVAAGFGPSYNRLAHDLEGVSFSSLRSGELDERDFYKVLQFFVTVDLLEPIAANLLKMSLLGGQLTGRLTDLERLSAFTFQPRGWDWVDPAKDSKAHSESIRNRTRTRSSIIRAAGDDPEDVFDEMAWEEELLRSKGVNPDMPEKGNINDNEKIETEPGSGDEDD</sequence>
<dbReference type="Pfam" id="PF05136">
    <property type="entry name" value="Phage_portal_2"/>
    <property type="match status" value="1"/>
</dbReference>
<accession>A0A6M3KNK2</accession>
<protein>
    <submittedName>
        <fullName evidence="3">Putative portal protein</fullName>
    </submittedName>
</protein>
<dbReference type="EMBL" id="MT141517">
    <property type="protein sequence ID" value="QJA64318.1"/>
    <property type="molecule type" value="Genomic_DNA"/>
</dbReference>
<name>A0A6M3KNK2_9ZZZZ</name>
<dbReference type="AlphaFoldDB" id="A0A6M3KNK2"/>
<feature type="region of interest" description="Disordered" evidence="1">
    <location>
        <begin position="473"/>
        <end position="505"/>
    </location>
</feature>
<evidence type="ECO:0000313" key="2">
    <source>
        <dbReference type="EMBL" id="QJA64318.1"/>
    </source>
</evidence>
<dbReference type="GO" id="GO:0005198">
    <property type="term" value="F:structural molecule activity"/>
    <property type="evidence" value="ECO:0007669"/>
    <property type="project" value="InterPro"/>
</dbReference>
<dbReference type="InterPro" id="IPR006429">
    <property type="entry name" value="Phage_lambda_portal"/>
</dbReference>
<organism evidence="3">
    <name type="scientific">viral metagenome</name>
    <dbReference type="NCBI Taxonomy" id="1070528"/>
    <lineage>
        <taxon>unclassified sequences</taxon>
        <taxon>metagenomes</taxon>
        <taxon>organismal metagenomes</taxon>
    </lineage>
</organism>
<dbReference type="EMBL" id="MT142508">
    <property type="protein sequence ID" value="QJA83330.1"/>
    <property type="molecule type" value="Genomic_DNA"/>
</dbReference>
<evidence type="ECO:0000256" key="1">
    <source>
        <dbReference type="SAM" id="MobiDB-lite"/>
    </source>
</evidence>
<reference evidence="3" key="1">
    <citation type="submission" date="2020-03" db="EMBL/GenBank/DDBJ databases">
        <title>The deep terrestrial virosphere.</title>
        <authorList>
            <person name="Holmfeldt K."/>
            <person name="Nilsson E."/>
            <person name="Simone D."/>
            <person name="Lopez-Fernandez M."/>
            <person name="Wu X."/>
            <person name="de Brujin I."/>
            <person name="Lundin D."/>
            <person name="Andersson A."/>
            <person name="Bertilsson S."/>
            <person name="Dopson M."/>
        </authorList>
    </citation>
    <scope>NUCLEOTIDE SEQUENCE</scope>
    <source>
        <strain evidence="3">MM415A00294</strain>
        <strain evidence="2">MM415B00522</strain>
    </source>
</reference>